<comment type="caution">
    <text evidence="2">The sequence shown here is derived from an EMBL/GenBank/DDBJ whole genome shotgun (WGS) entry which is preliminary data.</text>
</comment>
<protein>
    <submittedName>
        <fullName evidence="2">Polyphosphate polymerase domain-containing protein</fullName>
    </submittedName>
</protein>
<dbReference type="SUPFAM" id="SSF55154">
    <property type="entry name" value="CYTH-like phosphatases"/>
    <property type="match status" value="1"/>
</dbReference>
<evidence type="ECO:0000313" key="3">
    <source>
        <dbReference type="Proteomes" id="UP000623269"/>
    </source>
</evidence>
<organism evidence="2 3">
    <name type="scientific">Mobilitalea sibirica</name>
    <dbReference type="NCBI Taxonomy" id="1462919"/>
    <lineage>
        <taxon>Bacteria</taxon>
        <taxon>Bacillati</taxon>
        <taxon>Bacillota</taxon>
        <taxon>Clostridia</taxon>
        <taxon>Lachnospirales</taxon>
        <taxon>Lachnospiraceae</taxon>
        <taxon>Mobilitalea</taxon>
    </lineage>
</organism>
<keyword evidence="3" id="KW-1185">Reference proteome</keyword>
<name>A0A8J7KWI3_9FIRM</name>
<accession>A0A8J7KWI3</accession>
<dbReference type="InterPro" id="IPR033469">
    <property type="entry name" value="CYTH-like_dom_sf"/>
</dbReference>
<proteinExistence type="predicted"/>
<dbReference type="InterPro" id="IPR018966">
    <property type="entry name" value="VTC_domain"/>
</dbReference>
<reference evidence="2" key="1">
    <citation type="submission" date="2020-12" db="EMBL/GenBank/DDBJ databases">
        <title>M. sibirica DSM 26468T genome.</title>
        <authorList>
            <person name="Thieme N."/>
            <person name="Rettenmaier R."/>
            <person name="Zverlov V."/>
            <person name="Liebl W."/>
        </authorList>
    </citation>
    <scope>NUCLEOTIDE SEQUENCE</scope>
    <source>
        <strain evidence="2">DSM 26468</strain>
    </source>
</reference>
<dbReference type="InterPro" id="IPR042267">
    <property type="entry name" value="VTC_sf"/>
</dbReference>
<evidence type="ECO:0000259" key="1">
    <source>
        <dbReference type="Pfam" id="PF09359"/>
    </source>
</evidence>
<dbReference type="Proteomes" id="UP000623269">
    <property type="component" value="Unassembled WGS sequence"/>
</dbReference>
<dbReference type="RefSeq" id="WP_197660687.1">
    <property type="nucleotide sequence ID" value="NZ_JAEAGR010000004.1"/>
</dbReference>
<sequence>MAIEVFNRHEIKYMITDELFHSLRTDLEDYMEVDSHSKNGEFYSICNVYYDTPDHTIIRRSIDKPSYKEKLRLRSYGVVGDRDKVYLEIKKKHNGFVNKRRTSILHEEAVNYIASKDKPDLKDYMNGQVLNEIDYFIRKFPLGPTLYLSYDRYALFGKEDHGFRITFDTNIRTRREEVGLDKGNYGDLLLSPGVWIMEAKMEKAAPVWFAKLLASYKLYPSSFSKYGTEYKRTILHK</sequence>
<dbReference type="EMBL" id="JAEAGR010000004">
    <property type="protein sequence ID" value="MBH1940467.1"/>
    <property type="molecule type" value="Genomic_DNA"/>
</dbReference>
<dbReference type="Pfam" id="PF09359">
    <property type="entry name" value="VTC"/>
    <property type="match status" value="1"/>
</dbReference>
<evidence type="ECO:0000313" key="2">
    <source>
        <dbReference type="EMBL" id="MBH1940467.1"/>
    </source>
</evidence>
<dbReference type="AlphaFoldDB" id="A0A8J7KWI3"/>
<gene>
    <name evidence="2" type="ORF">I5677_06090</name>
</gene>
<dbReference type="CDD" id="cd07750">
    <property type="entry name" value="PolyPPase_VTC_like"/>
    <property type="match status" value="1"/>
</dbReference>
<dbReference type="Gene3D" id="3.20.100.30">
    <property type="entry name" value="VTC, catalytic tunnel domain"/>
    <property type="match status" value="1"/>
</dbReference>
<feature type="domain" description="VTC" evidence="1">
    <location>
        <begin position="7"/>
        <end position="231"/>
    </location>
</feature>
<dbReference type="GO" id="GO:0006799">
    <property type="term" value="P:polyphosphate biosynthetic process"/>
    <property type="evidence" value="ECO:0007669"/>
    <property type="project" value="UniProtKB-ARBA"/>
</dbReference>